<dbReference type="Proteomes" id="UP000587800">
    <property type="component" value="Unassembled WGS sequence"/>
</dbReference>
<dbReference type="EMBL" id="JAASUB010000006">
    <property type="protein sequence ID" value="MBC1509476.1"/>
    <property type="molecule type" value="Genomic_DNA"/>
</dbReference>
<evidence type="ECO:0000313" key="1">
    <source>
        <dbReference type="EMBL" id="MBC1509476.1"/>
    </source>
</evidence>
<evidence type="ECO:0000313" key="2">
    <source>
        <dbReference type="Proteomes" id="UP000587800"/>
    </source>
</evidence>
<sequence>MINYKMWLENMMSTPAGKQIFEKYKELYGKYPPFLLDITEKEQWNEIKQLIRDAEK</sequence>
<gene>
    <name evidence="1" type="ORF">HCJ59_06165</name>
</gene>
<keyword evidence="2" id="KW-1185">Reference proteome</keyword>
<proteinExistence type="predicted"/>
<comment type="caution">
    <text evidence="1">The sequence shown here is derived from an EMBL/GenBank/DDBJ whole genome shotgun (WGS) entry which is preliminary data.</text>
</comment>
<reference evidence="1 2" key="1">
    <citation type="submission" date="2020-03" db="EMBL/GenBank/DDBJ databases">
        <title>Soil Listeria distribution.</title>
        <authorList>
            <person name="Liao J."/>
            <person name="Wiedmann M."/>
        </authorList>
    </citation>
    <scope>NUCLEOTIDE SEQUENCE [LARGE SCALE GENOMIC DNA]</scope>
    <source>
        <strain evidence="1 2">FSL L7-1515</strain>
    </source>
</reference>
<protein>
    <submittedName>
        <fullName evidence="1">Uncharacterized protein</fullName>
    </submittedName>
</protein>
<accession>A0ABR6SUV5</accession>
<name>A0ABR6SUV5_9LIST</name>
<organism evidence="1 2">
    <name type="scientific">Listeria immobilis</name>
    <dbReference type="NCBI Taxonomy" id="2713502"/>
    <lineage>
        <taxon>Bacteria</taxon>
        <taxon>Bacillati</taxon>
        <taxon>Bacillota</taxon>
        <taxon>Bacilli</taxon>
        <taxon>Bacillales</taxon>
        <taxon>Listeriaceae</taxon>
        <taxon>Listeria</taxon>
    </lineage>
</organism>